<evidence type="ECO:0000256" key="2">
    <source>
        <dbReference type="PIRSR" id="PIRSR006386-1"/>
    </source>
</evidence>
<feature type="active site" description="Nucleophile" evidence="2">
    <location>
        <position position="13"/>
    </location>
</feature>
<dbReference type="SUPFAM" id="SSF52833">
    <property type="entry name" value="Thioredoxin-like"/>
    <property type="match status" value="1"/>
</dbReference>
<evidence type="ECO:0000259" key="3">
    <source>
        <dbReference type="Pfam" id="PF01323"/>
    </source>
</evidence>
<dbReference type="PANTHER" id="PTHR42943:SF13">
    <property type="entry name" value="GLUTATHIONE S-TRANSFERASE KAPPA-RELATED"/>
    <property type="match status" value="1"/>
</dbReference>
<dbReference type="InterPro" id="IPR001853">
    <property type="entry name" value="DSBA-like_thioredoxin_dom"/>
</dbReference>
<name>A0A7Y0HEB3_9PROT</name>
<dbReference type="InterPro" id="IPR014440">
    <property type="entry name" value="HCCAis_GSTk"/>
</dbReference>
<dbReference type="EMBL" id="JABBNT010000002">
    <property type="protein sequence ID" value="NMM44676.1"/>
    <property type="molecule type" value="Genomic_DNA"/>
</dbReference>
<protein>
    <recommendedName>
        <fullName evidence="1">2-hydroxychromene-2-carboxylate isomerase</fullName>
        <ecNumber evidence="1">5.99.1.4</ecNumber>
    </recommendedName>
</protein>
<dbReference type="GO" id="GO:0004602">
    <property type="term" value="F:glutathione peroxidase activity"/>
    <property type="evidence" value="ECO:0007669"/>
    <property type="project" value="TreeGrafter"/>
</dbReference>
<dbReference type="Proteomes" id="UP000539372">
    <property type="component" value="Unassembled WGS sequence"/>
</dbReference>
<dbReference type="GO" id="GO:0004364">
    <property type="term" value="F:glutathione transferase activity"/>
    <property type="evidence" value="ECO:0007669"/>
    <property type="project" value="TreeGrafter"/>
</dbReference>
<comment type="similarity">
    <text evidence="1">Belongs to the GST superfamily. NadH family.</text>
</comment>
<organism evidence="4 5">
    <name type="scientific">Pacificispira spongiicola</name>
    <dbReference type="NCBI Taxonomy" id="2729598"/>
    <lineage>
        <taxon>Bacteria</taxon>
        <taxon>Pseudomonadati</taxon>
        <taxon>Pseudomonadota</taxon>
        <taxon>Alphaproteobacteria</taxon>
        <taxon>Rhodospirillales</taxon>
        <taxon>Rhodospirillaceae</taxon>
        <taxon>Pacificispira</taxon>
    </lineage>
</organism>
<dbReference type="GO" id="GO:0006749">
    <property type="term" value="P:glutathione metabolic process"/>
    <property type="evidence" value="ECO:0007669"/>
    <property type="project" value="TreeGrafter"/>
</dbReference>
<evidence type="ECO:0000313" key="4">
    <source>
        <dbReference type="EMBL" id="NMM44676.1"/>
    </source>
</evidence>
<evidence type="ECO:0000313" key="5">
    <source>
        <dbReference type="Proteomes" id="UP000539372"/>
    </source>
</evidence>
<dbReference type="PIRSF" id="PIRSF006386">
    <property type="entry name" value="HCCAis_GSTk"/>
    <property type="match status" value="1"/>
</dbReference>
<dbReference type="Gene3D" id="3.40.30.10">
    <property type="entry name" value="Glutaredoxin"/>
    <property type="match status" value="1"/>
</dbReference>
<keyword evidence="5" id="KW-1185">Reference proteome</keyword>
<gene>
    <name evidence="4" type="ORF">HH303_09300</name>
</gene>
<keyword evidence="1 4" id="KW-0413">Isomerase</keyword>
<dbReference type="InterPro" id="IPR051924">
    <property type="entry name" value="GST_Kappa/NadH"/>
</dbReference>
<feature type="domain" description="DSBA-like thioredoxin" evidence="3">
    <location>
        <begin position="5"/>
        <end position="197"/>
    </location>
</feature>
<proteinExistence type="inferred from homology"/>
<dbReference type="InterPro" id="IPR036249">
    <property type="entry name" value="Thioredoxin-like_sf"/>
</dbReference>
<dbReference type="CDD" id="cd03022">
    <property type="entry name" value="DsbA_HCCA_Iso"/>
    <property type="match status" value="1"/>
</dbReference>
<reference evidence="4 5" key="1">
    <citation type="submission" date="2020-04" db="EMBL/GenBank/DDBJ databases">
        <title>Rhodospirillaceae bacterium KN72 isolated from deep sea.</title>
        <authorList>
            <person name="Zhang D.-C."/>
        </authorList>
    </citation>
    <scope>NUCLEOTIDE SEQUENCE [LARGE SCALE GENOMIC DNA]</scope>
    <source>
        <strain evidence="4 5">KN72</strain>
    </source>
</reference>
<dbReference type="InterPro" id="IPR044087">
    <property type="entry name" value="NahD-like"/>
</dbReference>
<evidence type="ECO:0000256" key="1">
    <source>
        <dbReference type="PIRNR" id="PIRNR006386"/>
    </source>
</evidence>
<dbReference type="PANTHER" id="PTHR42943">
    <property type="entry name" value="GLUTATHIONE S-TRANSFERASE KAPPA"/>
    <property type="match status" value="1"/>
</dbReference>
<dbReference type="GO" id="GO:1901170">
    <property type="term" value="P:naphthalene catabolic process"/>
    <property type="evidence" value="ECO:0007669"/>
    <property type="project" value="InterPro"/>
</dbReference>
<dbReference type="AlphaFoldDB" id="A0A7Y0HEB3"/>
<dbReference type="GO" id="GO:0018845">
    <property type="term" value="F:2-hydroxychromene-2-carboxylate isomerase activity"/>
    <property type="evidence" value="ECO:0007669"/>
    <property type="project" value="UniProtKB-UniRule"/>
</dbReference>
<sequence length="197" mass="21480">MGKIIDYYYGHISPWAFLGHDRLIAIAAETGATIAYHPISVSDIFPKTGGVPVAKRSPERRAYRMQELKRWSAYLGIPITFEPKHFPVDDHPSQYVALAAADRGADLGSLSRAIMAAVWQEERDISDWQTLSGIASAQGLDGPAIVASAQAPAMAETALKVCEDALAAGMFGAPWYCVDGETFWGQDRLPMLADRLK</sequence>
<dbReference type="EC" id="5.99.1.4" evidence="1"/>
<dbReference type="Pfam" id="PF01323">
    <property type="entry name" value="DSBA"/>
    <property type="match status" value="1"/>
</dbReference>
<accession>A0A7Y0HEB3</accession>
<comment type="catalytic activity">
    <reaction evidence="1">
        <text>2-hydroxychromene-2-carboxylate = (3E)-4-(2-hydroxyphenyl)-2-oxobut-3-enoate</text>
        <dbReference type="Rhea" id="RHEA:27401"/>
        <dbReference type="ChEBI" id="CHEBI:59350"/>
        <dbReference type="ChEBI" id="CHEBI:59353"/>
        <dbReference type="EC" id="5.99.1.4"/>
    </reaction>
</comment>
<dbReference type="RefSeq" id="WP_169625019.1">
    <property type="nucleotide sequence ID" value="NZ_JABBNT010000002.1"/>
</dbReference>
<comment type="caution">
    <text evidence="4">The sequence shown here is derived from an EMBL/GenBank/DDBJ whole genome shotgun (WGS) entry which is preliminary data.</text>
</comment>